<feature type="domain" description="Calcineurin-like phosphoesterase" evidence="6">
    <location>
        <begin position="213"/>
        <end position="437"/>
    </location>
</feature>
<accession>D8UDV5</accession>
<protein>
    <recommendedName>
        <fullName evidence="5">Purple acid phosphatase</fullName>
        <ecNumber evidence="5">3.1.3.2</ecNumber>
    </recommendedName>
</protein>
<dbReference type="eggNOG" id="KOG1378">
    <property type="taxonomic scope" value="Eukaryota"/>
</dbReference>
<keyword evidence="4" id="KW-0325">Glycoprotein</keyword>
<dbReference type="Gene3D" id="3.60.21.10">
    <property type="match status" value="2"/>
</dbReference>
<comment type="similarity">
    <text evidence="1 5">Belongs to the metallophosphoesterase superfamily. Purple acid phosphatase family.</text>
</comment>
<evidence type="ECO:0000256" key="1">
    <source>
        <dbReference type="ARBA" id="ARBA00008723"/>
    </source>
</evidence>
<dbReference type="InterPro" id="IPR015914">
    <property type="entry name" value="PAPs_N"/>
</dbReference>
<dbReference type="FunCoup" id="D8UDV5">
    <property type="interactions" value="313"/>
</dbReference>
<sequence length="617" mass="67751">MAMLPEVIAILALLACQAQSHLLQTESVRRNLIVEVGDAANQYSTAKPCSGNETSFMGCFLASSNAKDYPWGSPEIRYPADGSPWGVHLTGPYPDGTTYLVSWLTGAPTIGRNPAQPNTSSLITHAAVTPAQGGTETRFAGSIITYLRLYSDTTLANYSYLSPYIHHVILANLAPSTTYNYKVSCRNGSLAGNYSFKTLPKKTAGDGSSPYPLRIGIIGDVGQTRNSTATRDQVVSNNPQVVIHVGDNSYADNYHASNPDLNKAGGTNQQRWDSFNVLWEPLFSKVPVLNIPGNHEIESTGIKSTISLTTTSWSFPSNYPFQAYAARFPVPGSTPASFGNITANMFHSTVLGGVATLISINNYIAFQPGSPQYKWALSEFKKVNRTQTPWLFVQFHTSAYHTYTNHYKSMECFLSIWEPIFYQYGVDLVFNGHVHAYERTHPVYKYQKNTCGPIYVTVGDGGNLEGLYRDFVDDISSSAGKPRCELFTASGLSPAALYYQNPGGWSSSGPRPSNCPTMSFQPATGLEGGPPLMLLNTTAGQPLLGFCQSSQPLWSAWRDPSFGHAILDLISDTTARFRWYKNLVGLKVAVDDVVLERKDACVNRRRRQSRRARRILA</sequence>
<dbReference type="EC" id="3.1.3.2" evidence="5"/>
<feature type="signal peptide" evidence="5">
    <location>
        <begin position="1"/>
        <end position="20"/>
    </location>
</feature>
<dbReference type="SUPFAM" id="SSF49363">
    <property type="entry name" value="Purple acid phosphatase, N-terminal domain"/>
    <property type="match status" value="1"/>
</dbReference>
<dbReference type="OrthoDB" id="407721at2759"/>
<dbReference type="Pfam" id="PF00149">
    <property type="entry name" value="Metallophos"/>
    <property type="match status" value="1"/>
</dbReference>
<dbReference type="EMBL" id="GL378386">
    <property type="protein sequence ID" value="EFJ42112.1"/>
    <property type="molecule type" value="Genomic_DNA"/>
</dbReference>
<dbReference type="Pfam" id="PF16656">
    <property type="entry name" value="Pur_ac_phosph_N"/>
    <property type="match status" value="1"/>
</dbReference>
<keyword evidence="2 5" id="KW-0732">Signal</keyword>
<evidence type="ECO:0000256" key="2">
    <source>
        <dbReference type="ARBA" id="ARBA00022729"/>
    </source>
</evidence>
<dbReference type="InterPro" id="IPR039331">
    <property type="entry name" value="PAPs-like"/>
</dbReference>
<dbReference type="PANTHER" id="PTHR22953">
    <property type="entry name" value="ACID PHOSPHATASE RELATED"/>
    <property type="match status" value="1"/>
</dbReference>
<evidence type="ECO:0000256" key="3">
    <source>
        <dbReference type="ARBA" id="ARBA00022801"/>
    </source>
</evidence>
<dbReference type="InterPro" id="IPR029052">
    <property type="entry name" value="Metallo-depent_PP-like"/>
</dbReference>
<comment type="catalytic activity">
    <reaction evidence="5">
        <text>a phosphate monoester + H2O = an alcohol + phosphate</text>
        <dbReference type="Rhea" id="RHEA:15017"/>
        <dbReference type="ChEBI" id="CHEBI:15377"/>
        <dbReference type="ChEBI" id="CHEBI:30879"/>
        <dbReference type="ChEBI" id="CHEBI:43474"/>
        <dbReference type="ChEBI" id="CHEBI:67140"/>
        <dbReference type="EC" id="3.1.3.2"/>
    </reaction>
</comment>
<feature type="domain" description="Purple acid phosphatase N-terminal" evidence="7">
    <location>
        <begin position="84"/>
        <end position="198"/>
    </location>
</feature>
<evidence type="ECO:0000259" key="7">
    <source>
        <dbReference type="Pfam" id="PF16656"/>
    </source>
</evidence>
<proteinExistence type="inferred from homology"/>
<dbReference type="RefSeq" id="XP_002956809.1">
    <property type="nucleotide sequence ID" value="XM_002956763.1"/>
</dbReference>
<dbReference type="AlphaFoldDB" id="D8UDV5"/>
<dbReference type="KEGG" id="vcn:VOLCADRAFT_77270"/>
<dbReference type="InParanoid" id="D8UDV5"/>
<evidence type="ECO:0000259" key="6">
    <source>
        <dbReference type="Pfam" id="PF00149"/>
    </source>
</evidence>
<dbReference type="CDD" id="cd00839">
    <property type="entry name" value="MPP_PAPs"/>
    <property type="match status" value="1"/>
</dbReference>
<keyword evidence="3 5" id="KW-0378">Hydrolase</keyword>
<dbReference type="PANTHER" id="PTHR22953:SF153">
    <property type="entry name" value="PURPLE ACID PHOSPHATASE"/>
    <property type="match status" value="1"/>
</dbReference>
<dbReference type="STRING" id="3068.D8UDV5"/>
<evidence type="ECO:0000256" key="5">
    <source>
        <dbReference type="RuleBase" id="RU361203"/>
    </source>
</evidence>
<dbReference type="GeneID" id="9622625"/>
<dbReference type="SUPFAM" id="SSF56300">
    <property type="entry name" value="Metallo-dependent phosphatases"/>
    <property type="match status" value="1"/>
</dbReference>
<dbReference type="GO" id="GO:0046872">
    <property type="term" value="F:metal ion binding"/>
    <property type="evidence" value="ECO:0007669"/>
    <property type="project" value="InterPro"/>
</dbReference>
<reference evidence="8 9" key="1">
    <citation type="journal article" date="2010" name="Science">
        <title>Genomic analysis of organismal complexity in the multicellular green alga Volvox carteri.</title>
        <authorList>
            <person name="Prochnik S.E."/>
            <person name="Umen J."/>
            <person name="Nedelcu A.M."/>
            <person name="Hallmann A."/>
            <person name="Miller S.M."/>
            <person name="Nishii I."/>
            <person name="Ferris P."/>
            <person name="Kuo A."/>
            <person name="Mitros T."/>
            <person name="Fritz-Laylin L.K."/>
            <person name="Hellsten U."/>
            <person name="Chapman J."/>
            <person name="Simakov O."/>
            <person name="Rensing S.A."/>
            <person name="Terry A."/>
            <person name="Pangilinan J."/>
            <person name="Kapitonov V."/>
            <person name="Jurka J."/>
            <person name="Salamov A."/>
            <person name="Shapiro H."/>
            <person name="Schmutz J."/>
            <person name="Grimwood J."/>
            <person name="Lindquist E."/>
            <person name="Lucas S."/>
            <person name="Grigoriev I.V."/>
            <person name="Schmitt R."/>
            <person name="Kirk D."/>
            <person name="Rokhsar D.S."/>
        </authorList>
    </citation>
    <scope>NUCLEOTIDE SEQUENCE [LARGE SCALE GENOMIC DNA]</scope>
    <source>
        <strain evidence="9">f. Nagariensis / Eve</strain>
    </source>
</reference>
<feature type="chain" id="PRO_5005127413" description="Purple acid phosphatase" evidence="5">
    <location>
        <begin position="21"/>
        <end position="617"/>
    </location>
</feature>
<evidence type="ECO:0000256" key="4">
    <source>
        <dbReference type="ARBA" id="ARBA00023180"/>
    </source>
</evidence>
<dbReference type="InterPro" id="IPR008963">
    <property type="entry name" value="Purple_acid_Pase-like_N"/>
</dbReference>
<dbReference type="Gene3D" id="2.60.40.380">
    <property type="entry name" value="Purple acid phosphatase-like, N-terminal"/>
    <property type="match status" value="1"/>
</dbReference>
<keyword evidence="9" id="KW-1185">Reference proteome</keyword>
<dbReference type="GO" id="GO:0003993">
    <property type="term" value="F:acid phosphatase activity"/>
    <property type="evidence" value="ECO:0007669"/>
    <property type="project" value="UniProtKB-EC"/>
</dbReference>
<dbReference type="InterPro" id="IPR041792">
    <property type="entry name" value="MPP_PAP"/>
</dbReference>
<dbReference type="InterPro" id="IPR004843">
    <property type="entry name" value="Calcineurin-like_PHP"/>
</dbReference>
<evidence type="ECO:0000313" key="9">
    <source>
        <dbReference type="Proteomes" id="UP000001058"/>
    </source>
</evidence>
<evidence type="ECO:0000313" key="8">
    <source>
        <dbReference type="EMBL" id="EFJ42112.1"/>
    </source>
</evidence>
<organism evidence="9">
    <name type="scientific">Volvox carteri f. nagariensis</name>
    <dbReference type="NCBI Taxonomy" id="3068"/>
    <lineage>
        <taxon>Eukaryota</taxon>
        <taxon>Viridiplantae</taxon>
        <taxon>Chlorophyta</taxon>
        <taxon>core chlorophytes</taxon>
        <taxon>Chlorophyceae</taxon>
        <taxon>CS clade</taxon>
        <taxon>Chlamydomonadales</taxon>
        <taxon>Volvocaceae</taxon>
        <taxon>Volvox</taxon>
    </lineage>
</organism>
<name>D8UDV5_VOLCA</name>
<dbReference type="Proteomes" id="UP000001058">
    <property type="component" value="Unassembled WGS sequence"/>
</dbReference>
<gene>
    <name evidence="8" type="ORF">VOLCADRAFT_77270</name>
</gene>